<name>A0A0P1I3V4_9RHOB</name>
<reference evidence="3" key="1">
    <citation type="submission" date="2015-09" db="EMBL/GenBank/DDBJ databases">
        <authorList>
            <person name="Rodrigo-Torres Lidia"/>
            <person name="Arahal R.David."/>
        </authorList>
    </citation>
    <scope>NUCLEOTIDE SEQUENCE [LARGE SCALE GENOMIC DNA]</scope>
    <source>
        <strain evidence="3">CECT 7735</strain>
    </source>
</reference>
<dbReference type="GeneID" id="83880037"/>
<keyword evidence="1" id="KW-0472">Membrane</keyword>
<evidence type="ECO:0000256" key="1">
    <source>
        <dbReference type="SAM" id="Phobius"/>
    </source>
</evidence>
<dbReference type="Proteomes" id="UP000051870">
    <property type="component" value="Unassembled WGS sequence"/>
</dbReference>
<evidence type="ECO:0000313" key="3">
    <source>
        <dbReference type="Proteomes" id="UP000051870"/>
    </source>
</evidence>
<sequence length="70" mass="7467">MFELVALLVILLFVIGLFIVLPAQMASGRNRNPVVWVLISLVGSPLLAILLLLALGDAPINKSDASIIDD</sequence>
<gene>
    <name evidence="2" type="ORF">PH7735_00970</name>
</gene>
<proteinExistence type="predicted"/>
<dbReference type="STRING" id="1715693.PH7735_00970"/>
<keyword evidence="1" id="KW-0812">Transmembrane</keyword>
<dbReference type="EMBL" id="CYTW01000001">
    <property type="protein sequence ID" value="CUJ88729.1"/>
    <property type="molecule type" value="Genomic_DNA"/>
</dbReference>
<keyword evidence="3" id="KW-1185">Reference proteome</keyword>
<dbReference type="RefSeq" id="WP_058310144.1">
    <property type="nucleotide sequence ID" value="NZ_CYTW01000001.1"/>
</dbReference>
<organism evidence="2 3">
    <name type="scientific">Shimia thalassica</name>
    <dbReference type="NCBI Taxonomy" id="1715693"/>
    <lineage>
        <taxon>Bacteria</taxon>
        <taxon>Pseudomonadati</taxon>
        <taxon>Pseudomonadota</taxon>
        <taxon>Alphaproteobacteria</taxon>
        <taxon>Rhodobacterales</taxon>
        <taxon>Roseobacteraceae</taxon>
    </lineage>
</organism>
<feature type="transmembrane region" description="Helical" evidence="1">
    <location>
        <begin position="35"/>
        <end position="55"/>
    </location>
</feature>
<evidence type="ECO:0000313" key="2">
    <source>
        <dbReference type="EMBL" id="CUJ88729.1"/>
    </source>
</evidence>
<protein>
    <submittedName>
        <fullName evidence="2">Uncharacterized protein</fullName>
    </submittedName>
</protein>
<accession>A0A0P1I3V4</accession>
<keyword evidence="1" id="KW-1133">Transmembrane helix</keyword>
<dbReference type="AlphaFoldDB" id="A0A0P1I3V4"/>